<dbReference type="AlphaFoldDB" id="A0A6A5R533"/>
<keyword evidence="5" id="KW-1185">Reference proteome</keyword>
<gene>
    <name evidence="4" type="ORF">M421DRAFT_426532</name>
</gene>
<evidence type="ECO:0000313" key="5">
    <source>
        <dbReference type="Proteomes" id="UP000800082"/>
    </source>
</evidence>
<dbReference type="EMBL" id="ML979015">
    <property type="protein sequence ID" value="KAF1922792.1"/>
    <property type="molecule type" value="Genomic_DNA"/>
</dbReference>
<sequence>MHQLKRRPSIHHTNTGAQSSTIDEVELRSYQAEHLNPSNNGYDSEGHCLSACTVQYNCRSQNGKEDTGQTSMRDPIPLWKRYTVSTVPLRRGHSYLSDRMRRSRFQGWRMGVLFGCFTSFTVLCINVALLALGAINNGGYKGGVAGLIYGDGRTVSRWNTGMHVFINILGTCLLLEATILCKSPAHQQGKRLTECTVKDSGPRLDCSVRGIGRRLRKNGHCSRWYWDCRLHPCVCSTMP</sequence>
<dbReference type="GeneID" id="54352093"/>
<dbReference type="Pfam" id="PF20163">
    <property type="entry name" value="DUF6536"/>
    <property type="match status" value="1"/>
</dbReference>
<feature type="transmembrane region" description="Helical" evidence="2">
    <location>
        <begin position="162"/>
        <end position="181"/>
    </location>
</feature>
<reference evidence="4" key="1">
    <citation type="journal article" date="2020" name="Stud. Mycol.">
        <title>101 Dothideomycetes genomes: a test case for predicting lifestyles and emergence of pathogens.</title>
        <authorList>
            <person name="Haridas S."/>
            <person name="Albert R."/>
            <person name="Binder M."/>
            <person name="Bloem J."/>
            <person name="Labutti K."/>
            <person name="Salamov A."/>
            <person name="Andreopoulos B."/>
            <person name="Baker S."/>
            <person name="Barry K."/>
            <person name="Bills G."/>
            <person name="Bluhm B."/>
            <person name="Cannon C."/>
            <person name="Castanera R."/>
            <person name="Culley D."/>
            <person name="Daum C."/>
            <person name="Ezra D."/>
            <person name="Gonzalez J."/>
            <person name="Henrissat B."/>
            <person name="Kuo A."/>
            <person name="Liang C."/>
            <person name="Lipzen A."/>
            <person name="Lutzoni F."/>
            <person name="Magnuson J."/>
            <person name="Mondo S."/>
            <person name="Nolan M."/>
            <person name="Ohm R."/>
            <person name="Pangilinan J."/>
            <person name="Park H.-J."/>
            <person name="Ramirez L."/>
            <person name="Alfaro M."/>
            <person name="Sun H."/>
            <person name="Tritt A."/>
            <person name="Yoshinaga Y."/>
            <person name="Zwiers L.-H."/>
            <person name="Turgeon B."/>
            <person name="Goodwin S."/>
            <person name="Spatafora J."/>
            <person name="Crous P."/>
            <person name="Grigoriev I."/>
        </authorList>
    </citation>
    <scope>NUCLEOTIDE SEQUENCE</scope>
    <source>
        <strain evidence="4">CBS 183.55</strain>
    </source>
</reference>
<dbReference type="InterPro" id="IPR046623">
    <property type="entry name" value="DUF6536"/>
</dbReference>
<protein>
    <recommendedName>
        <fullName evidence="3">DUF6536 domain-containing protein</fullName>
    </recommendedName>
</protein>
<keyword evidence="2" id="KW-0472">Membrane</keyword>
<name>A0A6A5R533_9PLEO</name>
<feature type="transmembrane region" description="Helical" evidence="2">
    <location>
        <begin position="110"/>
        <end position="135"/>
    </location>
</feature>
<proteinExistence type="predicted"/>
<dbReference type="RefSeq" id="XP_033443045.1">
    <property type="nucleotide sequence ID" value="XM_033594425.1"/>
</dbReference>
<evidence type="ECO:0000313" key="4">
    <source>
        <dbReference type="EMBL" id="KAF1922792.1"/>
    </source>
</evidence>
<organism evidence="4 5">
    <name type="scientific">Didymella exigua CBS 183.55</name>
    <dbReference type="NCBI Taxonomy" id="1150837"/>
    <lineage>
        <taxon>Eukaryota</taxon>
        <taxon>Fungi</taxon>
        <taxon>Dikarya</taxon>
        <taxon>Ascomycota</taxon>
        <taxon>Pezizomycotina</taxon>
        <taxon>Dothideomycetes</taxon>
        <taxon>Pleosporomycetidae</taxon>
        <taxon>Pleosporales</taxon>
        <taxon>Pleosporineae</taxon>
        <taxon>Didymellaceae</taxon>
        <taxon>Didymella</taxon>
    </lineage>
</organism>
<keyword evidence="2" id="KW-0812">Transmembrane</keyword>
<feature type="domain" description="DUF6536" evidence="3">
    <location>
        <begin position="108"/>
        <end position="177"/>
    </location>
</feature>
<feature type="region of interest" description="Disordered" evidence="1">
    <location>
        <begin position="1"/>
        <end position="23"/>
    </location>
</feature>
<dbReference type="Proteomes" id="UP000800082">
    <property type="component" value="Unassembled WGS sequence"/>
</dbReference>
<evidence type="ECO:0000256" key="1">
    <source>
        <dbReference type="SAM" id="MobiDB-lite"/>
    </source>
</evidence>
<dbReference type="OrthoDB" id="10636635at2759"/>
<accession>A0A6A5R533</accession>
<evidence type="ECO:0000259" key="3">
    <source>
        <dbReference type="Pfam" id="PF20163"/>
    </source>
</evidence>
<keyword evidence="2" id="KW-1133">Transmembrane helix</keyword>
<evidence type="ECO:0000256" key="2">
    <source>
        <dbReference type="SAM" id="Phobius"/>
    </source>
</evidence>
<feature type="compositionally biased region" description="Polar residues" evidence="1">
    <location>
        <begin position="11"/>
        <end position="22"/>
    </location>
</feature>
<feature type="compositionally biased region" description="Basic residues" evidence="1">
    <location>
        <begin position="1"/>
        <end position="10"/>
    </location>
</feature>